<organism evidence="7 8">
    <name type="scientific">Cyanidioschyzon merolae (strain NIES-3377 / 10D)</name>
    <name type="common">Unicellular red alga</name>
    <dbReference type="NCBI Taxonomy" id="280699"/>
    <lineage>
        <taxon>Eukaryota</taxon>
        <taxon>Rhodophyta</taxon>
        <taxon>Bangiophyceae</taxon>
        <taxon>Cyanidiales</taxon>
        <taxon>Cyanidiaceae</taxon>
        <taxon>Cyanidioschyzon</taxon>
    </lineage>
</organism>
<dbReference type="InterPro" id="IPR016193">
    <property type="entry name" value="Cytidine_deaminase-like"/>
</dbReference>
<keyword evidence="3" id="KW-0521">NADP</keyword>
<dbReference type="NCBIfam" id="TIGR00227">
    <property type="entry name" value="ribD_Cterm"/>
    <property type="match status" value="1"/>
</dbReference>
<dbReference type="SUPFAM" id="SSF53597">
    <property type="entry name" value="Dihydrofolate reductase-like"/>
    <property type="match status" value="1"/>
</dbReference>
<dbReference type="OMA" id="NPLSHDC"/>
<reference evidence="7 8" key="2">
    <citation type="journal article" date="2007" name="BMC Biol.">
        <title>A 100%-complete sequence reveals unusually simple genomic features in the hot-spring red alga Cyanidioschyzon merolae.</title>
        <authorList>
            <person name="Nozaki H."/>
            <person name="Takano H."/>
            <person name="Misumi O."/>
            <person name="Terasawa K."/>
            <person name="Matsuzaki M."/>
            <person name="Maruyama S."/>
            <person name="Nishida K."/>
            <person name="Yagisawa F."/>
            <person name="Yoshida Y."/>
            <person name="Fujiwara T."/>
            <person name="Takio S."/>
            <person name="Tamura K."/>
            <person name="Chung S.J."/>
            <person name="Nakamura S."/>
            <person name="Kuroiwa H."/>
            <person name="Tanaka K."/>
            <person name="Sato N."/>
            <person name="Kuroiwa T."/>
        </authorList>
    </citation>
    <scope>NUCLEOTIDE SEQUENCE [LARGE SCALE GENOMIC DNA]</scope>
    <source>
        <strain evidence="7 8">10D</strain>
    </source>
</reference>
<dbReference type="Pfam" id="PF00383">
    <property type="entry name" value="dCMP_cyt_deam_1"/>
    <property type="match status" value="1"/>
</dbReference>
<keyword evidence="5" id="KW-0511">Multifunctional enzyme</keyword>
<dbReference type="STRING" id="280699.M1VHQ3"/>
<dbReference type="UniPathway" id="UPA00275">
    <property type="reaction ID" value="UER00402"/>
</dbReference>
<dbReference type="Gene3D" id="3.40.430.10">
    <property type="entry name" value="Dihydrofolate Reductase, subunit A"/>
    <property type="match status" value="1"/>
</dbReference>
<keyword evidence="4" id="KW-0560">Oxidoreductase</keyword>
<dbReference type="InterPro" id="IPR050765">
    <property type="entry name" value="Riboflavin_Biosynth_HTPR"/>
</dbReference>
<dbReference type="Gramene" id="CMS352CT">
    <property type="protein sequence ID" value="CMS352CT"/>
    <property type="gene ID" value="CMS352C"/>
</dbReference>
<gene>
    <name evidence="7" type="ORF">CYME_CMS352C</name>
</gene>
<dbReference type="InterPro" id="IPR004794">
    <property type="entry name" value="Eubact_RibD"/>
</dbReference>
<dbReference type="InterPro" id="IPR011549">
    <property type="entry name" value="RibD_C"/>
</dbReference>
<protein>
    <recommendedName>
        <fullName evidence="2">5-amino-6-(5-phosphoribosylamino)uracil reductase</fullName>
        <ecNumber evidence="2">1.1.1.193</ecNumber>
    </recommendedName>
</protein>
<evidence type="ECO:0000256" key="5">
    <source>
        <dbReference type="ARBA" id="ARBA00023268"/>
    </source>
</evidence>
<dbReference type="RefSeq" id="XP_005538968.1">
    <property type="nucleotide sequence ID" value="XM_005538911.1"/>
</dbReference>
<dbReference type="AlphaFoldDB" id="M1VHQ3"/>
<reference evidence="7 8" key="1">
    <citation type="journal article" date="2004" name="Nature">
        <title>Genome sequence of the ultrasmall unicellular red alga Cyanidioschyzon merolae 10D.</title>
        <authorList>
            <person name="Matsuzaki M."/>
            <person name="Misumi O."/>
            <person name="Shin-i T."/>
            <person name="Maruyama S."/>
            <person name="Takahara M."/>
            <person name="Miyagishima S."/>
            <person name="Mori T."/>
            <person name="Nishida K."/>
            <person name="Yagisawa F."/>
            <person name="Nishida K."/>
            <person name="Yoshida Y."/>
            <person name="Nishimura Y."/>
            <person name="Nakao S."/>
            <person name="Kobayashi T."/>
            <person name="Momoyama Y."/>
            <person name="Higashiyama T."/>
            <person name="Minoda A."/>
            <person name="Sano M."/>
            <person name="Nomoto H."/>
            <person name="Oishi K."/>
            <person name="Hayashi H."/>
            <person name="Ohta F."/>
            <person name="Nishizaka S."/>
            <person name="Haga S."/>
            <person name="Miura S."/>
            <person name="Morishita T."/>
            <person name="Kabeya Y."/>
            <person name="Terasawa K."/>
            <person name="Suzuki Y."/>
            <person name="Ishii Y."/>
            <person name="Asakawa S."/>
            <person name="Takano H."/>
            <person name="Ohta N."/>
            <person name="Kuroiwa H."/>
            <person name="Tanaka K."/>
            <person name="Shimizu N."/>
            <person name="Sugano S."/>
            <person name="Sato N."/>
            <person name="Nozaki H."/>
            <person name="Ogasawara N."/>
            <person name="Kohara Y."/>
            <person name="Kuroiwa T."/>
        </authorList>
    </citation>
    <scope>NUCLEOTIDE SEQUENCE [LARGE SCALE GENOMIC DNA]</scope>
    <source>
        <strain evidence="7 8">10D</strain>
    </source>
</reference>
<dbReference type="CDD" id="cd01284">
    <property type="entry name" value="Riboflavin_deaminase-reductase"/>
    <property type="match status" value="1"/>
</dbReference>
<dbReference type="InterPro" id="IPR002734">
    <property type="entry name" value="RibDG_C"/>
</dbReference>
<dbReference type="GeneID" id="16997303"/>
<dbReference type="GO" id="GO:0009231">
    <property type="term" value="P:riboflavin biosynthetic process"/>
    <property type="evidence" value="ECO:0007669"/>
    <property type="project" value="UniProtKB-UniPathway"/>
</dbReference>
<dbReference type="eggNOG" id="KOG1018">
    <property type="taxonomic scope" value="Eukaryota"/>
</dbReference>
<dbReference type="InterPro" id="IPR002125">
    <property type="entry name" value="CMP_dCMP_dom"/>
</dbReference>
<evidence type="ECO:0000259" key="6">
    <source>
        <dbReference type="PROSITE" id="PS51747"/>
    </source>
</evidence>
<dbReference type="NCBIfam" id="TIGR00326">
    <property type="entry name" value="eubact_ribD"/>
    <property type="match status" value="1"/>
</dbReference>
<evidence type="ECO:0000256" key="2">
    <source>
        <dbReference type="ARBA" id="ARBA00013173"/>
    </source>
</evidence>
<dbReference type="Gene3D" id="3.40.140.10">
    <property type="entry name" value="Cytidine Deaminase, domain 2"/>
    <property type="match status" value="1"/>
</dbReference>
<comment type="pathway">
    <text evidence="1">Cofactor biosynthesis; riboflavin biosynthesis; 5-amino-6-(D-ribitylamino)uracil from GTP: step 3/4.</text>
</comment>
<dbReference type="Proteomes" id="UP000007014">
    <property type="component" value="Chromosome 19"/>
</dbReference>
<evidence type="ECO:0000313" key="8">
    <source>
        <dbReference type="Proteomes" id="UP000007014"/>
    </source>
</evidence>
<dbReference type="Pfam" id="PF01872">
    <property type="entry name" value="RibD_C"/>
    <property type="match status" value="1"/>
</dbReference>
<accession>M1VHQ3</accession>
<dbReference type="PANTHER" id="PTHR38011:SF7">
    <property type="entry name" value="2,5-DIAMINO-6-RIBOSYLAMINO-4(3H)-PYRIMIDINONE 5'-PHOSPHATE REDUCTASE"/>
    <property type="match status" value="1"/>
</dbReference>
<dbReference type="GO" id="GO:0008703">
    <property type="term" value="F:5-amino-6-(5-phosphoribosylamino)uracil reductase activity"/>
    <property type="evidence" value="ECO:0007669"/>
    <property type="project" value="UniProtKB-EC"/>
</dbReference>
<dbReference type="EC" id="1.1.1.193" evidence="2"/>
<dbReference type="PANTHER" id="PTHR38011">
    <property type="entry name" value="DIHYDROFOLATE REDUCTASE FAMILY PROTEIN (AFU_ORTHOLOGUE AFUA_8G06820)"/>
    <property type="match status" value="1"/>
</dbReference>
<dbReference type="OrthoDB" id="206452at2759"/>
<dbReference type="PROSITE" id="PS51747">
    <property type="entry name" value="CYT_DCMP_DEAMINASES_2"/>
    <property type="match status" value="1"/>
</dbReference>
<dbReference type="HOGENOM" id="CLU_036590_1_2_1"/>
<dbReference type="InterPro" id="IPR024072">
    <property type="entry name" value="DHFR-like_dom_sf"/>
</dbReference>
<dbReference type="SUPFAM" id="SSF53927">
    <property type="entry name" value="Cytidine deaminase-like"/>
    <property type="match status" value="1"/>
</dbReference>
<evidence type="ECO:0000256" key="3">
    <source>
        <dbReference type="ARBA" id="ARBA00022857"/>
    </source>
</evidence>
<name>M1VHQ3_CYAM1</name>
<dbReference type="KEGG" id="cme:CYME_CMS352C"/>
<feature type="domain" description="CMP/dCMP-type deaminase" evidence="6">
    <location>
        <begin position="99"/>
        <end position="247"/>
    </location>
</feature>
<evidence type="ECO:0000256" key="4">
    <source>
        <dbReference type="ARBA" id="ARBA00023002"/>
    </source>
</evidence>
<sequence length="524" mass="56682">MFQVLTGTSVAGNNGWLTTDVVSGVPQRSPAWGAYSGSWPAQKRSSFEAQSLHLPSSNEYRLEPSWFGGGARKRAAQRGRCPNCYSPQQTTRQSPRCAVSDETYMDRCIQLALMARPSPNPPVGCVVVDPDTGRIVGEGFHPRAGYPHAEQYALQATFTTLRNASSHQNQHLAATVSEPVAALPGSARGMHVYVTLEPCNHYGRTPPCTESLIQAQVSRVVIGTRDPDPRTAGSGAERLRRAGIEVQFGPRAAECLKLYEGFQHRIHHQTPLGILKYAMSLDGKIATETGDARWVSSATSRRYVHELRARCDAVVVGAGTVRRDDPALTVRLEESIDVPELGYGQPLRVVMCTSAARLWRDRPDAKLWDTSVAPTVLAVSSAGEVSSSKELDAAEREAILALRSRGVQIAYLDALLPLPPTRALMQWLYDYGCTTVLWECGGTLATSAVRESAVHKILVFVAPKLVGGRSSPTPIAADLGVRNMEEALALRLGRMEVIGSGQDVLIEAYLDSNKLSPDAASGTT</sequence>
<proteinExistence type="predicted"/>
<keyword evidence="8" id="KW-1185">Reference proteome</keyword>
<dbReference type="GO" id="GO:0050661">
    <property type="term" value="F:NADP binding"/>
    <property type="evidence" value="ECO:0007669"/>
    <property type="project" value="InterPro"/>
</dbReference>
<dbReference type="GO" id="GO:0008835">
    <property type="term" value="F:diaminohydroxyphosphoribosylaminopyrimidine deaminase activity"/>
    <property type="evidence" value="ECO:0007669"/>
    <property type="project" value="InterPro"/>
</dbReference>
<evidence type="ECO:0000256" key="1">
    <source>
        <dbReference type="ARBA" id="ARBA00004910"/>
    </source>
</evidence>
<evidence type="ECO:0000313" key="7">
    <source>
        <dbReference type="EMBL" id="BAM82932.1"/>
    </source>
</evidence>
<dbReference type="EMBL" id="AP006501">
    <property type="protein sequence ID" value="BAM82932.1"/>
    <property type="molecule type" value="Genomic_DNA"/>
</dbReference>